<keyword evidence="3" id="KW-1185">Reference proteome</keyword>
<sequence length="159" mass="16942">MRCGNVLILSRARAQVYLGALRPPSNPPITPPSTSSRPLSSYTTAEPRIHRASTPECYNTQQNADEVVTQYAVAREVAETASMLVEVNNEVFEYEKAREGAVKLGQKDREVMDRLREKVQALGASGGRRGRAGPMVGLPCRGGGLIDGPGTAALACAGC</sequence>
<name>A0A177BX91_9PLEO</name>
<dbReference type="EMBL" id="KV441560">
    <property type="protein sequence ID" value="OAG00124.1"/>
    <property type="molecule type" value="Genomic_DNA"/>
</dbReference>
<dbReference type="GeneID" id="28765728"/>
<protein>
    <submittedName>
        <fullName evidence="2">Uncharacterized protein</fullName>
    </submittedName>
</protein>
<evidence type="ECO:0000313" key="2">
    <source>
        <dbReference type="EMBL" id="OAG00124.1"/>
    </source>
</evidence>
<accession>A0A177BX91</accession>
<reference evidence="2 3" key="1">
    <citation type="submission" date="2016-05" db="EMBL/GenBank/DDBJ databases">
        <title>Comparative analysis of secretome profiles of manganese(II)-oxidizing ascomycete fungi.</title>
        <authorList>
            <consortium name="DOE Joint Genome Institute"/>
            <person name="Zeiner C.A."/>
            <person name="Purvine S.O."/>
            <person name="Zink E.M."/>
            <person name="Wu S."/>
            <person name="Pasa-Tolic L."/>
            <person name="Chaput D.L."/>
            <person name="Haridas S."/>
            <person name="Grigoriev I.V."/>
            <person name="Santelli C.M."/>
            <person name="Hansel C.M."/>
        </authorList>
    </citation>
    <scope>NUCLEOTIDE SEQUENCE [LARGE SCALE GENOMIC DNA]</scope>
    <source>
        <strain evidence="2 3">AP3s5-JAC2a</strain>
    </source>
</reference>
<evidence type="ECO:0000313" key="3">
    <source>
        <dbReference type="Proteomes" id="UP000077069"/>
    </source>
</evidence>
<feature type="compositionally biased region" description="Low complexity" evidence="1">
    <location>
        <begin position="32"/>
        <end position="44"/>
    </location>
</feature>
<gene>
    <name evidence="2" type="ORF">CC84DRAFT_1209792</name>
</gene>
<dbReference type="Proteomes" id="UP000077069">
    <property type="component" value="Unassembled WGS sequence"/>
</dbReference>
<proteinExistence type="predicted"/>
<dbReference type="AlphaFoldDB" id="A0A177BX91"/>
<dbReference type="InParanoid" id="A0A177BX91"/>
<evidence type="ECO:0000256" key="1">
    <source>
        <dbReference type="SAM" id="MobiDB-lite"/>
    </source>
</evidence>
<dbReference type="RefSeq" id="XP_018030489.1">
    <property type="nucleotide sequence ID" value="XM_018182242.1"/>
</dbReference>
<organism evidence="2 3">
    <name type="scientific">Paraphaeosphaeria sporulosa</name>
    <dbReference type="NCBI Taxonomy" id="1460663"/>
    <lineage>
        <taxon>Eukaryota</taxon>
        <taxon>Fungi</taxon>
        <taxon>Dikarya</taxon>
        <taxon>Ascomycota</taxon>
        <taxon>Pezizomycotina</taxon>
        <taxon>Dothideomycetes</taxon>
        <taxon>Pleosporomycetidae</taxon>
        <taxon>Pleosporales</taxon>
        <taxon>Massarineae</taxon>
        <taxon>Didymosphaeriaceae</taxon>
        <taxon>Paraphaeosphaeria</taxon>
    </lineage>
</organism>
<feature type="region of interest" description="Disordered" evidence="1">
    <location>
        <begin position="20"/>
        <end position="45"/>
    </location>
</feature>